<name>A0A346NRQ9_9ALTE</name>
<dbReference type="GO" id="GO:0003700">
    <property type="term" value="F:DNA-binding transcription factor activity"/>
    <property type="evidence" value="ECO:0007669"/>
    <property type="project" value="TreeGrafter"/>
</dbReference>
<dbReference type="Pfam" id="PF00532">
    <property type="entry name" value="Peripla_BP_1"/>
    <property type="match status" value="1"/>
</dbReference>
<reference evidence="5 6" key="1">
    <citation type="submission" date="2018-08" db="EMBL/GenBank/DDBJ databases">
        <title>Salinimonas sediminis sp. nov., a piezophilic bacterium isolated from a deep-sea sediment sample from the New Britain Trench.</title>
        <authorList>
            <person name="Cao J."/>
        </authorList>
    </citation>
    <scope>NUCLEOTIDE SEQUENCE [LARGE SCALE GENOMIC DNA]</scope>
    <source>
        <strain evidence="5 6">N102</strain>
    </source>
</reference>
<dbReference type="PANTHER" id="PTHR30146">
    <property type="entry name" value="LACI-RELATED TRANSCRIPTIONAL REPRESSOR"/>
    <property type="match status" value="1"/>
</dbReference>
<dbReference type="SMART" id="SM00354">
    <property type="entry name" value="HTH_LACI"/>
    <property type="match status" value="1"/>
</dbReference>
<evidence type="ECO:0000313" key="6">
    <source>
        <dbReference type="Proteomes" id="UP000262073"/>
    </source>
</evidence>
<dbReference type="AlphaFoldDB" id="A0A346NRQ9"/>
<dbReference type="OrthoDB" id="5681588at2"/>
<organism evidence="5 6">
    <name type="scientific">Salinimonas sediminis</name>
    <dbReference type="NCBI Taxonomy" id="2303538"/>
    <lineage>
        <taxon>Bacteria</taxon>
        <taxon>Pseudomonadati</taxon>
        <taxon>Pseudomonadota</taxon>
        <taxon>Gammaproteobacteria</taxon>
        <taxon>Alteromonadales</taxon>
        <taxon>Alteromonadaceae</taxon>
        <taxon>Alteromonas/Salinimonas group</taxon>
        <taxon>Salinimonas</taxon>
    </lineage>
</organism>
<dbReference type="CDD" id="cd01575">
    <property type="entry name" value="PBP1_GntR"/>
    <property type="match status" value="1"/>
</dbReference>
<dbReference type="SUPFAM" id="SSF53822">
    <property type="entry name" value="Periplasmic binding protein-like I"/>
    <property type="match status" value="1"/>
</dbReference>
<dbReference type="InterPro" id="IPR001761">
    <property type="entry name" value="Peripla_BP/Lac1_sug-bd_dom"/>
</dbReference>
<dbReference type="Pfam" id="PF00356">
    <property type="entry name" value="LacI"/>
    <property type="match status" value="1"/>
</dbReference>
<keyword evidence="1" id="KW-0805">Transcription regulation</keyword>
<dbReference type="Gene3D" id="3.40.50.2300">
    <property type="match status" value="2"/>
</dbReference>
<gene>
    <name evidence="5" type="ORF">D0Y50_18765</name>
</gene>
<dbReference type="KEGG" id="salm:D0Y50_18765"/>
<protein>
    <submittedName>
        <fullName evidence="5">LacI family DNA-binding transcriptional regulator</fullName>
    </submittedName>
</protein>
<evidence type="ECO:0000256" key="1">
    <source>
        <dbReference type="ARBA" id="ARBA00023015"/>
    </source>
</evidence>
<dbReference type="GO" id="GO:0000976">
    <property type="term" value="F:transcription cis-regulatory region binding"/>
    <property type="evidence" value="ECO:0007669"/>
    <property type="project" value="TreeGrafter"/>
</dbReference>
<evidence type="ECO:0000259" key="4">
    <source>
        <dbReference type="PROSITE" id="PS50932"/>
    </source>
</evidence>
<evidence type="ECO:0000256" key="3">
    <source>
        <dbReference type="ARBA" id="ARBA00023163"/>
    </source>
</evidence>
<dbReference type="RefSeq" id="WP_117318427.1">
    <property type="nucleotide sequence ID" value="NZ_CP031769.1"/>
</dbReference>
<dbReference type="PROSITE" id="PS50932">
    <property type="entry name" value="HTH_LACI_2"/>
    <property type="match status" value="1"/>
</dbReference>
<dbReference type="InterPro" id="IPR000843">
    <property type="entry name" value="HTH_LacI"/>
</dbReference>
<sequence>MSTTPSARTKRVSLQDIATQVGVTKMTVSRYMRNPDSVAQATRQKIAEAIDTLGYIQNRAPSMLSRASSKAIGIVIPSLSNQVFASLVQGIESITGERGYDTLLAHTGYDAATEEEKIATLLSYQVDGLILTETHHTPRTLQMLAQAGIPVVEAMELPPAPIDMAVGLDHRQAAYTAVNRLISSGCEHIAYLAARLDTRTLLRRDGYHAAINEAGLTAMVIETSASSSFSVGRDLMNESLAKYGTTDGIFCTNDDLAVGAMLCCLDYGLQVPQDIRIIGYNGLDIGQTVTPALTSVRTPRFDIGQHSARLLLDTLAGLPIKQKTIDVGFDFTAGDSA</sequence>
<dbReference type="SUPFAM" id="SSF47413">
    <property type="entry name" value="lambda repressor-like DNA-binding domains"/>
    <property type="match status" value="1"/>
</dbReference>
<accession>A0A346NRQ9</accession>
<dbReference type="CDD" id="cd01392">
    <property type="entry name" value="HTH_LacI"/>
    <property type="match status" value="1"/>
</dbReference>
<dbReference type="InterPro" id="IPR028082">
    <property type="entry name" value="Peripla_BP_I"/>
</dbReference>
<evidence type="ECO:0000256" key="2">
    <source>
        <dbReference type="ARBA" id="ARBA00023125"/>
    </source>
</evidence>
<keyword evidence="6" id="KW-1185">Reference proteome</keyword>
<dbReference type="EMBL" id="CP031769">
    <property type="protein sequence ID" value="AXR08216.1"/>
    <property type="molecule type" value="Genomic_DNA"/>
</dbReference>
<evidence type="ECO:0000313" key="5">
    <source>
        <dbReference type="EMBL" id="AXR08216.1"/>
    </source>
</evidence>
<dbReference type="PROSITE" id="PS00356">
    <property type="entry name" value="HTH_LACI_1"/>
    <property type="match status" value="1"/>
</dbReference>
<dbReference type="Proteomes" id="UP000262073">
    <property type="component" value="Chromosome"/>
</dbReference>
<dbReference type="Gene3D" id="1.10.260.40">
    <property type="entry name" value="lambda repressor-like DNA-binding domains"/>
    <property type="match status" value="1"/>
</dbReference>
<keyword evidence="2 5" id="KW-0238">DNA-binding</keyword>
<feature type="domain" description="HTH lacI-type" evidence="4">
    <location>
        <begin position="12"/>
        <end position="66"/>
    </location>
</feature>
<dbReference type="InterPro" id="IPR010982">
    <property type="entry name" value="Lambda_DNA-bd_dom_sf"/>
</dbReference>
<keyword evidence="3" id="KW-0804">Transcription</keyword>
<proteinExistence type="predicted"/>
<dbReference type="PANTHER" id="PTHR30146:SF2">
    <property type="entry name" value="HTH-TYPE TRANSCRIPTIONAL REGULATOR GNTR"/>
    <property type="match status" value="1"/>
</dbReference>